<dbReference type="GO" id="GO:0000159">
    <property type="term" value="C:protein phosphatase type 2A complex"/>
    <property type="evidence" value="ECO:0007669"/>
    <property type="project" value="InterPro"/>
</dbReference>
<gene>
    <name evidence="2" type="ORF">DERF_003754</name>
</gene>
<dbReference type="InterPro" id="IPR011989">
    <property type="entry name" value="ARM-like"/>
</dbReference>
<keyword evidence="3" id="KW-1185">Reference proteome</keyword>
<dbReference type="Proteomes" id="UP000790347">
    <property type="component" value="Unassembled WGS sequence"/>
</dbReference>
<reference evidence="2" key="1">
    <citation type="submission" date="2013-05" db="EMBL/GenBank/DDBJ databases">
        <authorList>
            <person name="Yim A.K.Y."/>
            <person name="Chan T.F."/>
            <person name="Ji K.M."/>
            <person name="Liu X.Y."/>
            <person name="Zhou J.W."/>
            <person name="Li R.Q."/>
            <person name="Yang K.Y."/>
            <person name="Li J."/>
            <person name="Li M."/>
            <person name="Law P.T.W."/>
            <person name="Wu Y.L."/>
            <person name="Cai Z.L."/>
            <person name="Qin H."/>
            <person name="Bao Y."/>
            <person name="Leung R.K.K."/>
            <person name="Ng P.K.S."/>
            <person name="Zou J."/>
            <person name="Zhong X.J."/>
            <person name="Ran P.X."/>
            <person name="Zhong N.S."/>
            <person name="Liu Z.G."/>
            <person name="Tsui S.K.W."/>
        </authorList>
    </citation>
    <scope>NUCLEOTIDE SEQUENCE</scope>
    <source>
        <strain evidence="2">Derf</strain>
        <tissue evidence="2">Whole organism</tissue>
    </source>
</reference>
<dbReference type="GO" id="GO:0007165">
    <property type="term" value="P:signal transduction"/>
    <property type="evidence" value="ECO:0007669"/>
    <property type="project" value="InterPro"/>
</dbReference>
<dbReference type="Pfam" id="PF01603">
    <property type="entry name" value="B56"/>
    <property type="match status" value="1"/>
</dbReference>
<sequence>MDVDFKNVCMEIFDFTNNDNLMEKTKKYEKLQSIYDLFIIEDMDDENNIMLTNYKQIFPDILDVITVNIFRPLGPSKLKKEYINYGNNFEKCTSTNDLNPHLDIVYKILDLAINFFKNDHKYIAIIIDDHFVSQLLDLIHSDDGDERNYVSKIISTIYQYIPERRDIIDRIVNEELKEIVSSIYSNEVQIHLENLLHIYKLMMDRKRSTVKQQQQQQQFQMTTIKTLLFTLHRLPYLYYYYRPLFSCTIKFMKKYPEEIIDFMRQLFQLRNSSSLSTHSSILMLTLVELKQILNLLFNDDNIDIDDDDDDDSESIFQQIMPFIMPFLMKNLQSLNTDLIKTTINILCSFEYQKYFDKYMATTTTTGNYKNQLISILNNQQYLITWDYRTHVQQVYNNQ</sequence>
<dbReference type="InterPro" id="IPR002554">
    <property type="entry name" value="PP2A_B56"/>
</dbReference>
<evidence type="ECO:0000313" key="2">
    <source>
        <dbReference type="EMBL" id="KAH9529898.1"/>
    </source>
</evidence>
<accession>A0A922LBR2</accession>
<protein>
    <submittedName>
        <fullName evidence="2">Uncharacterized protein</fullName>
    </submittedName>
</protein>
<dbReference type="PANTHER" id="PTHR10257:SF3">
    <property type="entry name" value="SERINE_THREONINE-PROTEIN PHOSPHATASE 2A 56 KDA REGULATORY SUBUNIT GAMMA ISOFORM"/>
    <property type="match status" value="1"/>
</dbReference>
<comment type="caution">
    <text evidence="2">The sequence shown here is derived from an EMBL/GenBank/DDBJ whole genome shotgun (WGS) entry which is preliminary data.</text>
</comment>
<organism evidence="2 3">
    <name type="scientific">Dermatophagoides farinae</name>
    <name type="common">American house dust mite</name>
    <dbReference type="NCBI Taxonomy" id="6954"/>
    <lineage>
        <taxon>Eukaryota</taxon>
        <taxon>Metazoa</taxon>
        <taxon>Ecdysozoa</taxon>
        <taxon>Arthropoda</taxon>
        <taxon>Chelicerata</taxon>
        <taxon>Arachnida</taxon>
        <taxon>Acari</taxon>
        <taxon>Acariformes</taxon>
        <taxon>Sarcoptiformes</taxon>
        <taxon>Astigmata</taxon>
        <taxon>Psoroptidia</taxon>
        <taxon>Analgoidea</taxon>
        <taxon>Pyroglyphidae</taxon>
        <taxon>Dermatophagoidinae</taxon>
        <taxon>Dermatophagoides</taxon>
    </lineage>
</organism>
<dbReference type="InterPro" id="IPR016024">
    <property type="entry name" value="ARM-type_fold"/>
</dbReference>
<name>A0A922LBR2_DERFA</name>
<evidence type="ECO:0000256" key="1">
    <source>
        <dbReference type="ARBA" id="ARBA00009745"/>
    </source>
</evidence>
<reference evidence="2" key="2">
    <citation type="journal article" date="2022" name="Res Sq">
        <title>Comparative Genomics Reveals Insights into the Divergent Evolution of Astigmatic Mites and Household Pest Adaptations.</title>
        <authorList>
            <person name="Xiong Q."/>
            <person name="Wan A.T.-Y."/>
            <person name="Liu X.-Y."/>
            <person name="Fung C.S.-H."/>
            <person name="Xiao X."/>
            <person name="Malainual N."/>
            <person name="Hou J."/>
            <person name="Wang L."/>
            <person name="Wang M."/>
            <person name="Yang K."/>
            <person name="Cui Y."/>
            <person name="Leung E."/>
            <person name="Nong W."/>
            <person name="Shin S.-K."/>
            <person name="Au S."/>
            <person name="Jeong K.Y."/>
            <person name="Chew F.T."/>
            <person name="Hui J."/>
            <person name="Leung T.F."/>
            <person name="Tungtrongchitr A."/>
            <person name="Zhong N."/>
            <person name="Liu Z."/>
            <person name="Tsui S."/>
        </authorList>
    </citation>
    <scope>NUCLEOTIDE SEQUENCE</scope>
    <source>
        <strain evidence="2">Derf</strain>
        <tissue evidence="2">Whole organism</tissue>
    </source>
</reference>
<dbReference type="AlphaFoldDB" id="A0A922LBR2"/>
<evidence type="ECO:0000313" key="3">
    <source>
        <dbReference type="Proteomes" id="UP000790347"/>
    </source>
</evidence>
<dbReference type="Gene3D" id="1.25.10.10">
    <property type="entry name" value="Leucine-rich Repeat Variant"/>
    <property type="match status" value="1"/>
</dbReference>
<dbReference type="EMBL" id="ASGP02000001">
    <property type="protein sequence ID" value="KAH9529898.1"/>
    <property type="molecule type" value="Genomic_DNA"/>
</dbReference>
<comment type="similarity">
    <text evidence="1">Belongs to the phosphatase 2A regulatory subunit B56 family.</text>
</comment>
<proteinExistence type="inferred from homology"/>
<dbReference type="PANTHER" id="PTHR10257">
    <property type="entry name" value="SERINE/THREONINE PROTEIN PHOSPHATASE 2A PP2A REGULATORY SUBUNIT B"/>
    <property type="match status" value="1"/>
</dbReference>
<dbReference type="SUPFAM" id="SSF48371">
    <property type="entry name" value="ARM repeat"/>
    <property type="match status" value="1"/>
</dbReference>
<dbReference type="GO" id="GO:0019888">
    <property type="term" value="F:protein phosphatase regulator activity"/>
    <property type="evidence" value="ECO:0007669"/>
    <property type="project" value="InterPro"/>
</dbReference>